<evidence type="ECO:0000313" key="2">
    <source>
        <dbReference type="Proteomes" id="UP000006028"/>
    </source>
</evidence>
<dbReference type="AlphaFoldDB" id="E2ZK12"/>
<proteinExistence type="predicted"/>
<comment type="caution">
    <text evidence="1">The sequence shown here is derived from an EMBL/GenBank/DDBJ whole genome shotgun (WGS) entry which is preliminary data.</text>
</comment>
<dbReference type="EMBL" id="AECU01000165">
    <property type="protein sequence ID" value="EFQ06495.1"/>
    <property type="molecule type" value="Genomic_DNA"/>
</dbReference>
<sequence length="91" mass="10283">MPFPDGLTIGTASASLWPYLEEFFFYVWVLKSLRAFQDPFSRKRSKPADDAGFLYDSFCENAMPDSPQAARHCSYKNKNSAVYGQSKAEAI</sequence>
<gene>
    <name evidence="1" type="ORF">HMPREF9436_02014</name>
</gene>
<organism evidence="1 2">
    <name type="scientific">Faecalibacterium cf. prausnitzii KLE1255</name>
    <dbReference type="NCBI Taxonomy" id="748224"/>
    <lineage>
        <taxon>Bacteria</taxon>
        <taxon>Bacillati</taxon>
        <taxon>Bacillota</taxon>
        <taxon>Clostridia</taxon>
        <taxon>Eubacteriales</taxon>
        <taxon>Oscillospiraceae</taxon>
        <taxon>Faecalibacterium</taxon>
    </lineage>
</organism>
<accession>E2ZK12</accession>
<dbReference type="STRING" id="748224.HMPREF9436_02014"/>
<dbReference type="RefSeq" id="WP_005943536.1">
    <property type="nucleotide sequence ID" value="NZ_GL538340.1"/>
</dbReference>
<reference evidence="1 2" key="1">
    <citation type="submission" date="2010-08" db="EMBL/GenBank/DDBJ databases">
        <authorList>
            <person name="Weinstock G."/>
            <person name="Sodergren E."/>
            <person name="Clifton S."/>
            <person name="Fulton L."/>
            <person name="Fulton B."/>
            <person name="Courtney L."/>
            <person name="Fronick C."/>
            <person name="Harrison M."/>
            <person name="Strong C."/>
            <person name="Farmer C."/>
            <person name="Delahaunty K."/>
            <person name="Markovic C."/>
            <person name="Hall O."/>
            <person name="Minx P."/>
            <person name="Tomlinson C."/>
            <person name="Mitreva M."/>
            <person name="Hou S."/>
            <person name="Chen J."/>
            <person name="Wollam A."/>
            <person name="Pepin K.H."/>
            <person name="Johnson M."/>
            <person name="Bhonagiri V."/>
            <person name="Zhang X."/>
            <person name="Suruliraj S."/>
            <person name="Warren W."/>
            <person name="Chinwalla A."/>
            <person name="Mardis E.R."/>
            <person name="Wilson R.K."/>
        </authorList>
    </citation>
    <scope>NUCLEOTIDE SEQUENCE [LARGE SCALE GENOMIC DNA]</scope>
    <source>
        <strain evidence="1 2">KLE1255</strain>
    </source>
</reference>
<evidence type="ECO:0000313" key="1">
    <source>
        <dbReference type="EMBL" id="EFQ06495.1"/>
    </source>
</evidence>
<dbReference type="HOGENOM" id="CLU_2422560_0_0_9"/>
<name>E2ZK12_9FIRM</name>
<protein>
    <submittedName>
        <fullName evidence="1">Uncharacterized protein</fullName>
    </submittedName>
</protein>
<dbReference type="BioCyc" id="FCF748224-HMP:GTSS-1120-MONOMER"/>
<dbReference type="Proteomes" id="UP000006028">
    <property type="component" value="Unassembled WGS sequence"/>
</dbReference>